<name>A0A6A5S301_9PLEO</name>
<evidence type="ECO:0000313" key="2">
    <source>
        <dbReference type="EMBL" id="KAF1934502.1"/>
    </source>
</evidence>
<dbReference type="InterPro" id="IPR027417">
    <property type="entry name" value="P-loop_NTPase"/>
</dbReference>
<dbReference type="PANTHER" id="PTHR35205">
    <property type="entry name" value="NB-ARC AND TPR DOMAIN PROTEIN"/>
    <property type="match status" value="1"/>
</dbReference>
<feature type="domain" description="DUF7779" evidence="1">
    <location>
        <begin position="239"/>
        <end position="306"/>
    </location>
</feature>
<dbReference type="PANTHER" id="PTHR35205:SF1">
    <property type="entry name" value="ZU5 DOMAIN-CONTAINING PROTEIN"/>
    <property type="match status" value="1"/>
</dbReference>
<evidence type="ECO:0000313" key="3">
    <source>
        <dbReference type="Proteomes" id="UP000800038"/>
    </source>
</evidence>
<dbReference type="Pfam" id="PF25000">
    <property type="entry name" value="DUF7779"/>
    <property type="match status" value="1"/>
</dbReference>
<evidence type="ECO:0000259" key="1">
    <source>
        <dbReference type="Pfam" id="PF25000"/>
    </source>
</evidence>
<keyword evidence="3" id="KW-1185">Reference proteome</keyword>
<dbReference type="Gene3D" id="3.40.50.300">
    <property type="entry name" value="P-loop containing nucleotide triphosphate hydrolases"/>
    <property type="match status" value="1"/>
</dbReference>
<dbReference type="SUPFAM" id="SSF52540">
    <property type="entry name" value="P-loop containing nucleoside triphosphate hydrolases"/>
    <property type="match status" value="1"/>
</dbReference>
<accession>A0A6A5S301</accession>
<gene>
    <name evidence="2" type="ORF">EJ02DRAFT_439797</name>
</gene>
<dbReference type="InterPro" id="IPR056681">
    <property type="entry name" value="DUF7779"/>
</dbReference>
<proteinExistence type="predicted"/>
<organism evidence="2 3">
    <name type="scientific">Clathrospora elynae</name>
    <dbReference type="NCBI Taxonomy" id="706981"/>
    <lineage>
        <taxon>Eukaryota</taxon>
        <taxon>Fungi</taxon>
        <taxon>Dikarya</taxon>
        <taxon>Ascomycota</taxon>
        <taxon>Pezizomycotina</taxon>
        <taxon>Dothideomycetes</taxon>
        <taxon>Pleosporomycetidae</taxon>
        <taxon>Pleosporales</taxon>
        <taxon>Diademaceae</taxon>
        <taxon>Clathrospora</taxon>
    </lineage>
</organism>
<dbReference type="OrthoDB" id="20872at2759"/>
<dbReference type="Proteomes" id="UP000800038">
    <property type="component" value="Unassembled WGS sequence"/>
</dbReference>
<protein>
    <recommendedName>
        <fullName evidence="1">DUF7779 domain-containing protein</fullName>
    </recommendedName>
</protein>
<reference evidence="2" key="1">
    <citation type="journal article" date="2020" name="Stud. Mycol.">
        <title>101 Dothideomycetes genomes: a test case for predicting lifestyles and emergence of pathogens.</title>
        <authorList>
            <person name="Haridas S."/>
            <person name="Albert R."/>
            <person name="Binder M."/>
            <person name="Bloem J."/>
            <person name="Labutti K."/>
            <person name="Salamov A."/>
            <person name="Andreopoulos B."/>
            <person name="Baker S."/>
            <person name="Barry K."/>
            <person name="Bills G."/>
            <person name="Bluhm B."/>
            <person name="Cannon C."/>
            <person name="Castanera R."/>
            <person name="Culley D."/>
            <person name="Daum C."/>
            <person name="Ezra D."/>
            <person name="Gonzalez J."/>
            <person name="Henrissat B."/>
            <person name="Kuo A."/>
            <person name="Liang C."/>
            <person name="Lipzen A."/>
            <person name="Lutzoni F."/>
            <person name="Magnuson J."/>
            <person name="Mondo S."/>
            <person name="Nolan M."/>
            <person name="Ohm R."/>
            <person name="Pangilinan J."/>
            <person name="Park H.-J."/>
            <person name="Ramirez L."/>
            <person name="Alfaro M."/>
            <person name="Sun H."/>
            <person name="Tritt A."/>
            <person name="Yoshinaga Y."/>
            <person name="Zwiers L.-H."/>
            <person name="Turgeon B."/>
            <person name="Goodwin S."/>
            <person name="Spatafora J."/>
            <person name="Crous P."/>
            <person name="Grigoriev I."/>
        </authorList>
    </citation>
    <scope>NUCLEOTIDE SEQUENCE</scope>
    <source>
        <strain evidence="2">CBS 161.51</strain>
    </source>
</reference>
<dbReference type="EMBL" id="ML976543">
    <property type="protein sequence ID" value="KAF1934502.1"/>
    <property type="molecule type" value="Genomic_DNA"/>
</dbReference>
<dbReference type="AlphaFoldDB" id="A0A6A5S301"/>
<sequence>MVKSQLAIRYAHHVRDATPQTYIFWVHASTPPRFNEAYRGLADRLELSGRLDPKADVLRLVSNWLCDETNGQWTMIVDNVDKVETFFPSRRQGQESAPASLAAYLPQSRNGSILITSRSKDAAARLAGGYHNIKEVLAMDESQGLQLLHNKLSATSIEEVAAVELLRTLDCMPLAITRAAAYINRRARMTIAGYLSEFRANDKRRESLLNRDAGDLRRDESASNSVVTTWQISFERIRQERPSAAELLSLMSFFNPQGIPERTLRRHNRTVARVGGLDDEGEADCMFNEDIDTLLAYSLVATTADNDVCEIVS</sequence>